<dbReference type="EnsemblMetazoa" id="XM_003240704.4">
    <property type="protein sequence ID" value="XP_003240752.1"/>
    <property type="gene ID" value="LOC100574324"/>
</dbReference>
<dbReference type="OrthoDB" id="510539at2759"/>
<evidence type="ECO:0000313" key="4">
    <source>
        <dbReference type="Proteomes" id="UP000007819"/>
    </source>
</evidence>
<accession>A0A8R2A678</accession>
<dbReference type="Gene3D" id="1.25.50.20">
    <property type="match status" value="1"/>
</dbReference>
<dbReference type="InterPro" id="IPR050344">
    <property type="entry name" value="Peptidase_M1_aminopeptidases"/>
</dbReference>
<dbReference type="RefSeq" id="XP_003240752.1">
    <property type="nucleotide sequence ID" value="XM_003240704.4"/>
</dbReference>
<dbReference type="KEGG" id="api:100574324"/>
<reference evidence="3" key="2">
    <citation type="submission" date="2022-06" db="UniProtKB">
        <authorList>
            <consortium name="EnsemblMetazoa"/>
        </authorList>
    </citation>
    <scope>IDENTIFICATION</scope>
</reference>
<dbReference type="AlphaFoldDB" id="A0A8R2A678"/>
<dbReference type="InterPro" id="IPR024571">
    <property type="entry name" value="ERAP1-like_C_dom"/>
</dbReference>
<dbReference type="GO" id="GO:0005615">
    <property type="term" value="C:extracellular space"/>
    <property type="evidence" value="ECO:0007669"/>
    <property type="project" value="TreeGrafter"/>
</dbReference>
<reference evidence="4" key="1">
    <citation type="submission" date="2010-06" db="EMBL/GenBank/DDBJ databases">
        <authorList>
            <person name="Jiang H."/>
            <person name="Abraham K."/>
            <person name="Ali S."/>
            <person name="Alsbrooks S.L."/>
            <person name="Anim B.N."/>
            <person name="Anosike U.S."/>
            <person name="Attaway T."/>
            <person name="Bandaranaike D.P."/>
            <person name="Battles P.K."/>
            <person name="Bell S.N."/>
            <person name="Bell A.V."/>
            <person name="Beltran B."/>
            <person name="Bickham C."/>
            <person name="Bustamante Y."/>
            <person name="Caleb T."/>
            <person name="Canada A."/>
            <person name="Cardenas V."/>
            <person name="Carter K."/>
            <person name="Chacko J."/>
            <person name="Chandrabose M.N."/>
            <person name="Chavez D."/>
            <person name="Chavez A."/>
            <person name="Chen L."/>
            <person name="Chu H.-S."/>
            <person name="Claassen K.J."/>
            <person name="Cockrell R."/>
            <person name="Collins M."/>
            <person name="Cooper J.A."/>
            <person name="Cree A."/>
            <person name="Curry S.M."/>
            <person name="Da Y."/>
            <person name="Dao M.D."/>
            <person name="Das B."/>
            <person name="Davila M.-L."/>
            <person name="Davy-Carroll L."/>
            <person name="Denson S."/>
            <person name="Dinh H."/>
            <person name="Ebong V.E."/>
            <person name="Edwards J.R."/>
            <person name="Egan A."/>
            <person name="El-Daye J."/>
            <person name="Escobedo L."/>
            <person name="Fernandez S."/>
            <person name="Fernando P.R."/>
            <person name="Flagg N."/>
            <person name="Forbes L.D."/>
            <person name="Fowler R.G."/>
            <person name="Fu Q."/>
            <person name="Gabisi R.A."/>
            <person name="Ganer J."/>
            <person name="Garbino Pronczuk A."/>
            <person name="Garcia R.M."/>
            <person name="Garner T."/>
            <person name="Garrett T.E."/>
            <person name="Gonzalez D.A."/>
            <person name="Hamid H."/>
            <person name="Hawkins E.S."/>
            <person name="Hirani K."/>
            <person name="Hogues M.E."/>
            <person name="Hollins B."/>
            <person name="Hsiao C.-H."/>
            <person name="Jabil R."/>
            <person name="James M.L."/>
            <person name="Jhangiani S.N."/>
            <person name="Johnson B."/>
            <person name="Johnson Q."/>
            <person name="Joshi V."/>
            <person name="Kalu J.B."/>
            <person name="Kam C."/>
            <person name="Kashfia A."/>
            <person name="Keebler J."/>
            <person name="Kisamo H."/>
            <person name="Kovar C.L."/>
            <person name="Lago L.A."/>
            <person name="Lai C.-Y."/>
            <person name="Laidlaw J."/>
            <person name="Lara F."/>
            <person name="Le T.-K."/>
            <person name="Lee S.L."/>
            <person name="Legall F.H."/>
            <person name="Lemon S.J."/>
            <person name="Lewis L.R."/>
            <person name="Li B."/>
            <person name="Liu Y."/>
            <person name="Liu Y.-S."/>
            <person name="Lopez J."/>
            <person name="Lozado R.J."/>
            <person name="Lu J."/>
            <person name="Madu R.C."/>
            <person name="Maheshwari M."/>
            <person name="Maheshwari R."/>
            <person name="Malloy K."/>
            <person name="Martinez E."/>
            <person name="Mathew T."/>
            <person name="Mercado I.C."/>
            <person name="Mercado C."/>
            <person name="Meyer B."/>
            <person name="Montgomery K."/>
            <person name="Morgan M.B."/>
            <person name="Munidasa M."/>
            <person name="Nazareth L.V."/>
            <person name="Nelson J."/>
            <person name="Ng B.M."/>
            <person name="Nguyen N.B."/>
            <person name="Nguyen P.Q."/>
            <person name="Nguyen T."/>
            <person name="Obregon M."/>
            <person name="Okwuonu G.O."/>
            <person name="Onwere C.G."/>
            <person name="Orozco G."/>
            <person name="Parra A."/>
            <person name="Patel S."/>
            <person name="Patil S."/>
            <person name="Perez A."/>
            <person name="Perez Y."/>
            <person name="Pham C."/>
            <person name="Primus E.L."/>
            <person name="Pu L.-L."/>
            <person name="Puazo M."/>
            <person name="Qin X."/>
            <person name="Quiroz J.B."/>
            <person name="Reese J."/>
            <person name="Richards S."/>
            <person name="Rives C.M."/>
            <person name="Robberts R."/>
            <person name="Ruiz S.J."/>
            <person name="Ruiz M.J."/>
            <person name="Santibanez J."/>
            <person name="Schneider B.W."/>
            <person name="Sisson I."/>
            <person name="Smith M."/>
            <person name="Sodergren E."/>
            <person name="Song X.-Z."/>
            <person name="Song B.B."/>
            <person name="Summersgill H."/>
            <person name="Thelus R."/>
            <person name="Thornton R.D."/>
            <person name="Trejos Z.Y."/>
            <person name="Usmani K."/>
            <person name="Vattathil S."/>
            <person name="Villasana D."/>
            <person name="Walker D.L."/>
            <person name="Wang S."/>
            <person name="Wang K."/>
            <person name="White C.S."/>
            <person name="Williams A.C."/>
            <person name="Williamson J."/>
            <person name="Wilson K."/>
            <person name="Woghiren I.O."/>
            <person name="Woodworth J.R."/>
            <person name="Worley K.C."/>
            <person name="Wright R.A."/>
            <person name="Wu W."/>
            <person name="Young L."/>
            <person name="Zhang L."/>
            <person name="Zhang J."/>
            <person name="Zhu Y."/>
            <person name="Muzny D.M."/>
            <person name="Weinstock G."/>
            <person name="Gibbs R.A."/>
        </authorList>
    </citation>
    <scope>NUCLEOTIDE SEQUENCE [LARGE SCALE GENOMIC DNA]</scope>
    <source>
        <strain evidence="4">LSR1</strain>
    </source>
</reference>
<evidence type="ECO:0000313" key="3">
    <source>
        <dbReference type="EnsemblMetazoa" id="XP_003240752.1"/>
    </source>
</evidence>
<dbReference type="GO" id="GO:0042277">
    <property type="term" value="F:peptide binding"/>
    <property type="evidence" value="ECO:0007669"/>
    <property type="project" value="TreeGrafter"/>
</dbReference>
<evidence type="ECO:0000256" key="1">
    <source>
        <dbReference type="ARBA" id="ARBA00010136"/>
    </source>
</evidence>
<dbReference type="Pfam" id="PF11838">
    <property type="entry name" value="ERAP1_C"/>
    <property type="match status" value="1"/>
</dbReference>
<protein>
    <recommendedName>
        <fullName evidence="2">ERAP1-like C-terminal domain-containing protein</fullName>
    </recommendedName>
</protein>
<dbReference type="GO" id="GO:0006508">
    <property type="term" value="P:proteolysis"/>
    <property type="evidence" value="ECO:0007669"/>
    <property type="project" value="TreeGrafter"/>
</dbReference>
<dbReference type="GO" id="GO:0008270">
    <property type="term" value="F:zinc ion binding"/>
    <property type="evidence" value="ECO:0007669"/>
    <property type="project" value="TreeGrafter"/>
</dbReference>
<evidence type="ECO:0000259" key="2">
    <source>
        <dbReference type="Pfam" id="PF11838"/>
    </source>
</evidence>
<dbReference type="GO" id="GO:0043171">
    <property type="term" value="P:peptide catabolic process"/>
    <property type="evidence" value="ECO:0007669"/>
    <property type="project" value="TreeGrafter"/>
</dbReference>
<proteinExistence type="inferred from homology"/>
<dbReference type="GO" id="GO:0005737">
    <property type="term" value="C:cytoplasm"/>
    <property type="evidence" value="ECO:0007669"/>
    <property type="project" value="TreeGrafter"/>
</dbReference>
<dbReference type="GO" id="GO:0016020">
    <property type="term" value="C:membrane"/>
    <property type="evidence" value="ECO:0007669"/>
    <property type="project" value="TreeGrafter"/>
</dbReference>
<name>A0A8R2A678_ACYPI</name>
<dbReference type="GeneID" id="100574324"/>
<feature type="domain" description="ERAP1-like C-terminal" evidence="2">
    <location>
        <begin position="1"/>
        <end position="122"/>
    </location>
</feature>
<sequence length="122" mass="14567">MRDMLSCVYSKFRNMDEKVNGYENIQLKNLVISRACEYQTKDCNQRVLDMFRKWMKSIDPDNNNILPKELKDTICIQAIQSGGEEEWNFLWKRYQCSNFKSEKNYMILALGCTLIESLLLRY</sequence>
<dbReference type="PANTHER" id="PTHR11533:SF253">
    <property type="entry name" value="AMINOPEPTIDASE-RELATED"/>
    <property type="match status" value="1"/>
</dbReference>
<comment type="similarity">
    <text evidence="1">Belongs to the peptidase M1 family.</text>
</comment>
<dbReference type="PANTHER" id="PTHR11533">
    <property type="entry name" value="PROTEASE M1 ZINC METALLOPROTEASE"/>
    <property type="match status" value="1"/>
</dbReference>
<dbReference type="GO" id="GO:0070006">
    <property type="term" value="F:metalloaminopeptidase activity"/>
    <property type="evidence" value="ECO:0007669"/>
    <property type="project" value="TreeGrafter"/>
</dbReference>
<organism evidence="3 4">
    <name type="scientific">Acyrthosiphon pisum</name>
    <name type="common">Pea aphid</name>
    <dbReference type="NCBI Taxonomy" id="7029"/>
    <lineage>
        <taxon>Eukaryota</taxon>
        <taxon>Metazoa</taxon>
        <taxon>Ecdysozoa</taxon>
        <taxon>Arthropoda</taxon>
        <taxon>Hexapoda</taxon>
        <taxon>Insecta</taxon>
        <taxon>Pterygota</taxon>
        <taxon>Neoptera</taxon>
        <taxon>Paraneoptera</taxon>
        <taxon>Hemiptera</taxon>
        <taxon>Sternorrhyncha</taxon>
        <taxon>Aphidomorpha</taxon>
        <taxon>Aphidoidea</taxon>
        <taxon>Aphididae</taxon>
        <taxon>Macrosiphini</taxon>
        <taxon>Acyrthosiphon</taxon>
    </lineage>
</organism>
<dbReference type="Proteomes" id="UP000007819">
    <property type="component" value="Chromosome A1"/>
</dbReference>
<keyword evidence="4" id="KW-1185">Reference proteome</keyword>